<dbReference type="PANTHER" id="PTHR36399:SF1">
    <property type="entry name" value="PHOTOSYNTHETIC NDH SUBUNIT OF SUBCOMPLEX B 5, CHLOROPLASTIC"/>
    <property type="match status" value="1"/>
</dbReference>
<dbReference type="Proteomes" id="UP000026915">
    <property type="component" value="Chromosome 4"/>
</dbReference>
<dbReference type="OrthoDB" id="4062651at2759"/>
<dbReference type="Gramene" id="Tc04v2_t019950.1">
    <property type="protein sequence ID" value="Tc04v2_p019950.1"/>
    <property type="gene ID" value="Tc04v2_g019950"/>
</dbReference>
<dbReference type="OMA" id="EDPRDRW"/>
<dbReference type="InterPro" id="IPR034569">
    <property type="entry name" value="PNSB5"/>
</dbReference>
<dbReference type="GO" id="GO:0006979">
    <property type="term" value="P:response to oxidative stress"/>
    <property type="evidence" value="ECO:0007669"/>
    <property type="project" value="InterPro"/>
</dbReference>
<reference evidence="1 2" key="1">
    <citation type="journal article" date="2013" name="Genome Biol.">
        <title>The genome sequence of the most widely cultivated cacao type and its use to identify candidate genes regulating pod color.</title>
        <authorList>
            <person name="Motamayor J.C."/>
            <person name="Mockaitis K."/>
            <person name="Schmutz J."/>
            <person name="Haiminen N."/>
            <person name="Iii D.L."/>
            <person name="Cornejo O."/>
            <person name="Findley S.D."/>
            <person name="Zheng P."/>
            <person name="Utro F."/>
            <person name="Royaert S."/>
            <person name="Saski C."/>
            <person name="Jenkins J."/>
            <person name="Podicheti R."/>
            <person name="Zhao M."/>
            <person name="Scheffler B.E."/>
            <person name="Stack J.C."/>
            <person name="Feltus F.A."/>
            <person name="Mustiga G.M."/>
            <person name="Amores F."/>
            <person name="Phillips W."/>
            <person name="Marelli J.P."/>
            <person name="May G.D."/>
            <person name="Shapiro H."/>
            <person name="Ma J."/>
            <person name="Bustamante C.D."/>
            <person name="Schnell R.J."/>
            <person name="Main D."/>
            <person name="Gilbert D."/>
            <person name="Parida L."/>
            <person name="Kuhn D.N."/>
        </authorList>
    </citation>
    <scope>NUCLEOTIDE SEQUENCE [LARGE SCALE GENOMIC DNA]</scope>
    <source>
        <strain evidence="2">cv. Matina 1-6</strain>
    </source>
</reference>
<dbReference type="FunCoup" id="A0A061ELZ4">
    <property type="interactions" value="1457"/>
</dbReference>
<dbReference type="EMBL" id="CM001882">
    <property type="protein sequence ID" value="EOY05866.1"/>
    <property type="molecule type" value="Genomic_DNA"/>
</dbReference>
<keyword evidence="2" id="KW-1185">Reference proteome</keyword>
<dbReference type="GO" id="GO:0009507">
    <property type="term" value="C:chloroplast"/>
    <property type="evidence" value="ECO:0007669"/>
    <property type="project" value="InterPro"/>
</dbReference>
<sequence>MSVHAPLSVVSVNSVPKIRSKKIETRVKVFNQREVSSVHLKLVRNHGGRSRLTILNAAGLSEIEPDLNEDPIDRWATNSVSPEDFKYGEYDEHHTYFEGDEKGTFWGAIADDIAAVEPPTGFQGLISWLFLPAIAAGMFFNVPGEYLYIGAAVFTAIFCIIEMDKPDQPHHFEPQIYNMERGARDKLINDYNTMSIWDFNEKYGDLWDFTIKKDDITKRTSPEQREL</sequence>
<organism evidence="1 2">
    <name type="scientific">Theobroma cacao</name>
    <name type="common">Cacao</name>
    <name type="synonym">Cocoa</name>
    <dbReference type="NCBI Taxonomy" id="3641"/>
    <lineage>
        <taxon>Eukaryota</taxon>
        <taxon>Viridiplantae</taxon>
        <taxon>Streptophyta</taxon>
        <taxon>Embryophyta</taxon>
        <taxon>Tracheophyta</taxon>
        <taxon>Spermatophyta</taxon>
        <taxon>Magnoliopsida</taxon>
        <taxon>eudicotyledons</taxon>
        <taxon>Gunneridae</taxon>
        <taxon>Pentapetalae</taxon>
        <taxon>rosids</taxon>
        <taxon>malvids</taxon>
        <taxon>Malvales</taxon>
        <taxon>Malvaceae</taxon>
        <taxon>Byttnerioideae</taxon>
        <taxon>Theobroma</taxon>
    </lineage>
</organism>
<accession>A0A061ELZ4</accession>
<name>A0A061ELZ4_THECC</name>
<protein>
    <submittedName>
        <fullName evidence="1">NAD(P)H dehydrogenase 18</fullName>
    </submittedName>
</protein>
<evidence type="ECO:0000313" key="2">
    <source>
        <dbReference type="Proteomes" id="UP000026915"/>
    </source>
</evidence>
<dbReference type="HOGENOM" id="CLU_077245_1_0_1"/>
<dbReference type="AlphaFoldDB" id="A0A061ELZ4"/>
<proteinExistence type="predicted"/>
<gene>
    <name evidence="1" type="ORF">TCM_020763</name>
</gene>
<dbReference type="Gramene" id="EOY05866">
    <property type="protein sequence ID" value="EOY05866"/>
    <property type="gene ID" value="TCM_020763"/>
</dbReference>
<dbReference type="PANTHER" id="PTHR36399">
    <property type="entry name" value="PHOTOSYNTHETIC NDH SUBUNIT OF SUBCOMPLEX B 5, CHLOROPLASTIC"/>
    <property type="match status" value="1"/>
</dbReference>
<evidence type="ECO:0000313" key="1">
    <source>
        <dbReference type="EMBL" id="EOY05866.1"/>
    </source>
</evidence>
<dbReference type="STRING" id="3641.A0A061ELZ4"/>
<dbReference type="eggNOG" id="ENOG502R1NE">
    <property type="taxonomic scope" value="Eukaryota"/>
</dbReference>
<dbReference type="InParanoid" id="A0A061ELZ4"/>